<protein>
    <recommendedName>
        <fullName evidence="5">HupE/UreJ family protein</fullName>
    </recommendedName>
</protein>
<dbReference type="Proteomes" id="UP000653578">
    <property type="component" value="Unassembled WGS sequence"/>
</dbReference>
<dbReference type="EMBL" id="WHNY01000091">
    <property type="protein sequence ID" value="NOU69379.1"/>
    <property type="molecule type" value="Genomic_DNA"/>
</dbReference>
<feature type="transmembrane region" description="Helical" evidence="1">
    <location>
        <begin position="276"/>
        <end position="294"/>
    </location>
</feature>
<comment type="caution">
    <text evidence="3">The sequence shown here is derived from an EMBL/GenBank/DDBJ whole genome shotgun (WGS) entry which is preliminary data.</text>
</comment>
<feature type="transmembrane region" description="Helical" evidence="1">
    <location>
        <begin position="306"/>
        <end position="328"/>
    </location>
</feature>
<dbReference type="InterPro" id="IPR032809">
    <property type="entry name" value="Put_HupE_UreJ"/>
</dbReference>
<dbReference type="RefSeq" id="WP_171637690.1">
    <property type="nucleotide sequence ID" value="NZ_WHNY01000091.1"/>
</dbReference>
<gene>
    <name evidence="3" type="ORF">GC096_35770</name>
</gene>
<reference evidence="3 4" key="1">
    <citation type="submission" date="2019-10" db="EMBL/GenBank/DDBJ databases">
        <title>Description of Paenibacillus humi sp. nov.</title>
        <authorList>
            <person name="Carlier A."/>
            <person name="Qi S."/>
        </authorList>
    </citation>
    <scope>NUCLEOTIDE SEQUENCE [LARGE SCALE GENOMIC DNA]</scope>
    <source>
        <strain evidence="3 4">LMG 31461</strain>
    </source>
</reference>
<proteinExistence type="predicted"/>
<keyword evidence="1" id="KW-0812">Transmembrane</keyword>
<keyword evidence="1" id="KW-1133">Transmembrane helix</keyword>
<evidence type="ECO:0000313" key="4">
    <source>
        <dbReference type="Proteomes" id="UP000653578"/>
    </source>
</evidence>
<keyword evidence="4" id="KW-1185">Reference proteome</keyword>
<name>A0ABX1XNI3_9BACL</name>
<feature type="transmembrane region" description="Helical" evidence="1">
    <location>
        <begin position="221"/>
        <end position="240"/>
    </location>
</feature>
<evidence type="ECO:0000256" key="2">
    <source>
        <dbReference type="SAM" id="SignalP"/>
    </source>
</evidence>
<sequence>MIQRTPVKFVLFSLLLAWMLIQPEAAMAHNSSFGYSNVTLTATGMRYELLLLPDEIQPILSLDHDQDGTVTIEEANQKESELLAFVARWMSVKAENSELPPKFASMEMTERGVGLQMIKLNLNYEFGKTVNEVVIKYDILVTTASPEHRNFANIISIDGSTKEFVFDKDHQILKLGMNPSRGWIFDVWAYISFGMEHLFTGYDHLLFLLGLVIVRLKWREYLKIVTAFTVGHSITLALAATGMVSIPGSIIEPLIALSIVFVAAENLLRKQHKWRWLITAFFGLIHGFGFAGVLEGRFTGHIALPLFSFNLGIEIGQLIVLAVLLPIIHTIGLTRWRTQTLYALSGMIGLFGIYWFIERVV</sequence>
<keyword evidence="2" id="KW-0732">Signal</keyword>
<keyword evidence="1" id="KW-0472">Membrane</keyword>
<feature type="transmembrane region" description="Helical" evidence="1">
    <location>
        <begin position="246"/>
        <end position="264"/>
    </location>
</feature>
<feature type="transmembrane region" description="Helical" evidence="1">
    <location>
        <begin position="340"/>
        <end position="357"/>
    </location>
</feature>
<dbReference type="Pfam" id="PF13795">
    <property type="entry name" value="HupE_UreJ_2"/>
    <property type="match status" value="1"/>
</dbReference>
<organism evidence="3 4">
    <name type="scientific">Paenibacillus plantarum</name>
    <dbReference type="NCBI Taxonomy" id="2654975"/>
    <lineage>
        <taxon>Bacteria</taxon>
        <taxon>Bacillati</taxon>
        <taxon>Bacillota</taxon>
        <taxon>Bacilli</taxon>
        <taxon>Bacillales</taxon>
        <taxon>Paenibacillaceae</taxon>
        <taxon>Paenibacillus</taxon>
    </lineage>
</organism>
<evidence type="ECO:0008006" key="5">
    <source>
        <dbReference type="Google" id="ProtNLM"/>
    </source>
</evidence>
<feature type="chain" id="PRO_5046678917" description="HupE/UreJ family protein" evidence="2">
    <location>
        <begin position="29"/>
        <end position="361"/>
    </location>
</feature>
<evidence type="ECO:0000313" key="3">
    <source>
        <dbReference type="EMBL" id="NOU69379.1"/>
    </source>
</evidence>
<accession>A0ABX1XNI3</accession>
<feature type="signal peptide" evidence="2">
    <location>
        <begin position="1"/>
        <end position="28"/>
    </location>
</feature>
<evidence type="ECO:0000256" key="1">
    <source>
        <dbReference type="SAM" id="Phobius"/>
    </source>
</evidence>